<dbReference type="SUPFAM" id="SSF46785">
    <property type="entry name" value="Winged helix' DNA-binding domain"/>
    <property type="match status" value="2"/>
</dbReference>
<keyword evidence="4" id="KW-0804">Transcription</keyword>
<evidence type="ECO:0000256" key="1">
    <source>
        <dbReference type="ARBA" id="ARBA00009437"/>
    </source>
</evidence>
<dbReference type="Proteomes" id="UP001185984">
    <property type="component" value="Unassembled WGS sequence"/>
</dbReference>
<comment type="caution">
    <text evidence="6">The sequence shown here is derived from an EMBL/GenBank/DDBJ whole genome shotgun (WGS) entry which is preliminary data.</text>
</comment>
<keyword evidence="7" id="KW-1185">Reference proteome</keyword>
<dbReference type="RefSeq" id="WP_317517987.1">
    <property type="nucleotide sequence ID" value="NZ_JAPTHD010000013.1"/>
</dbReference>
<feature type="domain" description="HTH lysR-type" evidence="5">
    <location>
        <begin position="9"/>
        <end position="66"/>
    </location>
</feature>
<evidence type="ECO:0000259" key="5">
    <source>
        <dbReference type="PROSITE" id="PS50931"/>
    </source>
</evidence>
<proteinExistence type="inferred from homology"/>
<name>A0ABU4A1B3_9SPHN</name>
<keyword evidence="3" id="KW-0238">DNA-binding</keyword>
<dbReference type="InterPro" id="IPR005119">
    <property type="entry name" value="LysR_subst-bd"/>
</dbReference>
<evidence type="ECO:0000313" key="7">
    <source>
        <dbReference type="Proteomes" id="UP001185984"/>
    </source>
</evidence>
<evidence type="ECO:0000256" key="2">
    <source>
        <dbReference type="ARBA" id="ARBA00023015"/>
    </source>
</evidence>
<evidence type="ECO:0000256" key="4">
    <source>
        <dbReference type="ARBA" id="ARBA00023163"/>
    </source>
</evidence>
<dbReference type="InterPro" id="IPR036390">
    <property type="entry name" value="WH_DNA-bd_sf"/>
</dbReference>
<dbReference type="InterPro" id="IPR050950">
    <property type="entry name" value="HTH-type_LysR_regulators"/>
</dbReference>
<sequence length="412" mass="44576">MSQETIESISFRQLRLFESVGRLESVRGASEDCNLSQPAVTQSLSKLEQLVGVKLVERRASGSYLNANGDLFHRRVVRFLAQFERALTLFGVEGGEAGAKVVAARLLRSQVRALIAIVEQGSFPLAAQALGLSPATLQRAARDLESNLRKPLFYRTAAGTIPTPDGIELGRRLKLCLQEIDWGVRELAALQGETTAPIVVGAMPLGGSVLLASMLEDYMARAPNAQVVIRNESAVEMVKSLRAGDVDFVVGLLPREDADDLDTLPLAHTPYSIVARDGHPLAGRDDVAVSDLRGHDWLIGAPGSSRRACFDHLFQGGPPARAPIATSALAIIRPLLAASDRLTLMTSYELQHEGQGLTAIAHGPISPVPVIGVTTRANWLPTRLHADFIEMIRHHVESEITARPRVMELEPA</sequence>
<dbReference type="InterPro" id="IPR000847">
    <property type="entry name" value="LysR_HTH_N"/>
</dbReference>
<dbReference type="Pfam" id="PF00126">
    <property type="entry name" value="HTH_1"/>
    <property type="match status" value="2"/>
</dbReference>
<reference evidence="7" key="1">
    <citation type="journal article" date="2022" name="J Environ Chem Eng">
        <title>Biodegradation of petroleum oil using a constructed nonpathogenic and heavy metal-tolerant bacterial consortium isolated from marine sponges.</title>
        <authorList>
            <person name="Dechsakulwatana C."/>
            <person name="Rungsihiranrut A."/>
            <person name="Muangchinda C."/>
            <person name="Ningthoujam R."/>
            <person name="Klankeo P."/>
            <person name="Pinyakong O."/>
        </authorList>
    </citation>
    <scope>NUCLEOTIDE SEQUENCE [LARGE SCALE GENOMIC DNA]</scope>
    <source>
        <strain evidence="7">MO2-4</strain>
    </source>
</reference>
<evidence type="ECO:0000256" key="3">
    <source>
        <dbReference type="ARBA" id="ARBA00023125"/>
    </source>
</evidence>
<accession>A0ABU4A1B3</accession>
<comment type="similarity">
    <text evidence="1">Belongs to the LysR transcriptional regulatory family.</text>
</comment>
<dbReference type="PROSITE" id="PS50931">
    <property type="entry name" value="HTH_LYSR"/>
    <property type="match status" value="2"/>
</dbReference>
<organism evidence="6 7">
    <name type="scientific">Sphingobium naphthae</name>
    <dbReference type="NCBI Taxonomy" id="1886786"/>
    <lineage>
        <taxon>Bacteria</taxon>
        <taxon>Pseudomonadati</taxon>
        <taxon>Pseudomonadota</taxon>
        <taxon>Alphaproteobacteria</taxon>
        <taxon>Sphingomonadales</taxon>
        <taxon>Sphingomonadaceae</taxon>
        <taxon>Sphingobium</taxon>
    </lineage>
</organism>
<dbReference type="PANTHER" id="PTHR30419:SF8">
    <property type="entry name" value="NITROGEN ASSIMILATION TRANSCRIPTIONAL ACTIVATOR-RELATED"/>
    <property type="match status" value="1"/>
</dbReference>
<dbReference type="PRINTS" id="PR00039">
    <property type="entry name" value="HTHLYSR"/>
</dbReference>
<protein>
    <submittedName>
        <fullName evidence="6">LysR family transcriptional regulator</fullName>
    </submittedName>
</protein>
<dbReference type="Gene3D" id="1.10.10.10">
    <property type="entry name" value="Winged helix-like DNA-binding domain superfamily/Winged helix DNA-binding domain"/>
    <property type="match status" value="2"/>
</dbReference>
<gene>
    <name evidence="6" type="ORF">O0R41_18380</name>
</gene>
<keyword evidence="2" id="KW-0805">Transcription regulation</keyword>
<dbReference type="SUPFAM" id="SSF53850">
    <property type="entry name" value="Periplasmic binding protein-like II"/>
    <property type="match status" value="1"/>
</dbReference>
<dbReference type="Pfam" id="PF03466">
    <property type="entry name" value="LysR_substrate"/>
    <property type="match status" value="1"/>
</dbReference>
<dbReference type="InterPro" id="IPR036388">
    <property type="entry name" value="WH-like_DNA-bd_sf"/>
</dbReference>
<feature type="domain" description="HTH lysR-type" evidence="5">
    <location>
        <begin position="110"/>
        <end position="163"/>
    </location>
</feature>
<dbReference type="EMBL" id="JAPTHD010000013">
    <property type="protein sequence ID" value="MDV5825577.1"/>
    <property type="molecule type" value="Genomic_DNA"/>
</dbReference>
<evidence type="ECO:0000313" key="6">
    <source>
        <dbReference type="EMBL" id="MDV5825577.1"/>
    </source>
</evidence>
<dbReference type="Gene3D" id="3.40.190.290">
    <property type="match status" value="1"/>
</dbReference>
<dbReference type="PANTHER" id="PTHR30419">
    <property type="entry name" value="HTH-TYPE TRANSCRIPTIONAL REGULATOR YBHD"/>
    <property type="match status" value="1"/>
</dbReference>